<organism evidence="2 3">
    <name type="scientific">Flavobacterium jumunjinense</name>
    <dbReference type="NCBI Taxonomy" id="998845"/>
    <lineage>
        <taxon>Bacteria</taxon>
        <taxon>Pseudomonadati</taxon>
        <taxon>Bacteroidota</taxon>
        <taxon>Flavobacteriia</taxon>
        <taxon>Flavobacteriales</taxon>
        <taxon>Flavobacteriaceae</taxon>
        <taxon>Flavobacterium</taxon>
    </lineage>
</organism>
<name>A0ABV5GSD1_9FLAO</name>
<dbReference type="InterPro" id="IPR013762">
    <property type="entry name" value="Integrase-like_cat_sf"/>
</dbReference>
<gene>
    <name evidence="2" type="ORF">ACFFVF_17390</name>
</gene>
<dbReference type="Proteomes" id="UP001589607">
    <property type="component" value="Unassembled WGS sequence"/>
</dbReference>
<protein>
    <submittedName>
        <fullName evidence="2">Site-specific integrase</fullName>
    </submittedName>
</protein>
<dbReference type="EMBL" id="JBHMEY010000072">
    <property type="protein sequence ID" value="MFB9098287.1"/>
    <property type="molecule type" value="Genomic_DNA"/>
</dbReference>
<keyword evidence="1" id="KW-0233">DNA recombination</keyword>
<dbReference type="Gene3D" id="1.10.443.10">
    <property type="entry name" value="Intergrase catalytic core"/>
    <property type="match status" value="1"/>
</dbReference>
<proteinExistence type="predicted"/>
<evidence type="ECO:0000313" key="2">
    <source>
        <dbReference type="EMBL" id="MFB9098287.1"/>
    </source>
</evidence>
<comment type="caution">
    <text evidence="2">The sequence shown here is derived from an EMBL/GenBank/DDBJ whole genome shotgun (WGS) entry which is preliminary data.</text>
</comment>
<dbReference type="SUPFAM" id="SSF56349">
    <property type="entry name" value="DNA breaking-rejoining enzymes"/>
    <property type="match status" value="1"/>
</dbReference>
<dbReference type="InterPro" id="IPR011010">
    <property type="entry name" value="DNA_brk_join_enz"/>
</dbReference>
<evidence type="ECO:0000313" key="3">
    <source>
        <dbReference type="Proteomes" id="UP001589607"/>
    </source>
</evidence>
<reference evidence="2 3" key="1">
    <citation type="submission" date="2024-09" db="EMBL/GenBank/DDBJ databases">
        <authorList>
            <person name="Sun Q."/>
            <person name="Mori K."/>
        </authorList>
    </citation>
    <scope>NUCLEOTIDE SEQUENCE [LARGE SCALE GENOMIC DNA]</scope>
    <source>
        <strain evidence="2 3">CECT 7955</strain>
    </source>
</reference>
<accession>A0ABV5GSD1</accession>
<evidence type="ECO:0000256" key="1">
    <source>
        <dbReference type="ARBA" id="ARBA00023172"/>
    </source>
</evidence>
<feature type="non-terminal residue" evidence="2">
    <location>
        <position position="1"/>
    </location>
</feature>
<keyword evidence="3" id="KW-1185">Reference proteome</keyword>
<sequence length="145" mass="16997">INIEEQKLFVKAKNKIDKVKIIPEILIKRLPDLKDLDQNYFLFTPNKIGDTWDTKETNKRDYFSKRFNDVVKKPLGLGKDYGLYSFRHTYITKLYNELAKDSTPFEAKSKLMLITGHSTMTALDKYLRDIDAVLPDDYSELLDKI</sequence>